<evidence type="ECO:0000313" key="5">
    <source>
        <dbReference type="Proteomes" id="UP000051184"/>
    </source>
</evidence>
<dbReference type="SMART" id="SM00054">
    <property type="entry name" value="EFh"/>
    <property type="match status" value="2"/>
</dbReference>
<dbReference type="AlphaFoldDB" id="A0A0N7MBD5"/>
<dbReference type="EMBL" id="CYUE01000007">
    <property type="protein sequence ID" value="CUK25104.1"/>
    <property type="molecule type" value="Genomic_DNA"/>
</dbReference>
<keyword evidence="2" id="KW-0732">Signal</keyword>
<feature type="domain" description="EF-hand" evidence="3">
    <location>
        <begin position="130"/>
        <end position="165"/>
    </location>
</feature>
<dbReference type="PROSITE" id="PS00018">
    <property type="entry name" value="EF_HAND_1"/>
    <property type="match status" value="1"/>
</dbReference>
<evidence type="ECO:0000256" key="1">
    <source>
        <dbReference type="SAM" id="MobiDB-lite"/>
    </source>
</evidence>
<reference evidence="5" key="1">
    <citation type="submission" date="2015-09" db="EMBL/GenBank/DDBJ databases">
        <authorList>
            <person name="Rodrigo-Torres Lidia"/>
            <person name="Arahal R.David."/>
        </authorList>
    </citation>
    <scope>NUCLEOTIDE SEQUENCE [LARGE SCALE GENOMIC DNA]</scope>
    <source>
        <strain evidence="5">CECT 5114</strain>
    </source>
</reference>
<name>A0A0N7MBD5_9RHOB</name>
<dbReference type="InterPro" id="IPR011992">
    <property type="entry name" value="EF-hand-dom_pair"/>
</dbReference>
<dbReference type="Pfam" id="PF13202">
    <property type="entry name" value="EF-hand_5"/>
    <property type="match status" value="2"/>
</dbReference>
<dbReference type="Gene3D" id="1.10.238.10">
    <property type="entry name" value="EF-hand"/>
    <property type="match status" value="1"/>
</dbReference>
<accession>A0A0N7MBD5</accession>
<feature type="signal peptide" evidence="2">
    <location>
        <begin position="1"/>
        <end position="23"/>
    </location>
</feature>
<dbReference type="GO" id="GO:0005509">
    <property type="term" value="F:calcium ion binding"/>
    <property type="evidence" value="ECO:0007669"/>
    <property type="project" value="InterPro"/>
</dbReference>
<feature type="region of interest" description="Disordered" evidence="1">
    <location>
        <begin position="158"/>
        <end position="183"/>
    </location>
</feature>
<dbReference type="SUPFAM" id="SSF47473">
    <property type="entry name" value="EF-hand"/>
    <property type="match status" value="1"/>
</dbReference>
<dbReference type="InterPro" id="IPR018247">
    <property type="entry name" value="EF_Hand_1_Ca_BS"/>
</dbReference>
<proteinExistence type="predicted"/>
<feature type="chain" id="PRO_5006016055" evidence="2">
    <location>
        <begin position="24"/>
        <end position="183"/>
    </location>
</feature>
<dbReference type="PROSITE" id="PS50222">
    <property type="entry name" value="EF_HAND_2"/>
    <property type="match status" value="1"/>
</dbReference>
<dbReference type="InterPro" id="IPR002048">
    <property type="entry name" value="EF_hand_dom"/>
</dbReference>
<dbReference type="RefSeq" id="WP_058314111.1">
    <property type="nucleotide sequence ID" value="NZ_CYTO01000026.1"/>
</dbReference>
<dbReference type="STRING" id="1715691.TA5113_03303"/>
<dbReference type="Proteomes" id="UP000051184">
    <property type="component" value="Unassembled WGS sequence"/>
</dbReference>
<evidence type="ECO:0000256" key="2">
    <source>
        <dbReference type="SAM" id="SignalP"/>
    </source>
</evidence>
<evidence type="ECO:0000313" key="4">
    <source>
        <dbReference type="EMBL" id="CUK25104.1"/>
    </source>
</evidence>
<organism evidence="4 5">
    <name type="scientific">Cognatishimia activa</name>
    <dbReference type="NCBI Taxonomy" id="1715691"/>
    <lineage>
        <taxon>Bacteria</taxon>
        <taxon>Pseudomonadati</taxon>
        <taxon>Pseudomonadota</taxon>
        <taxon>Alphaproteobacteria</taxon>
        <taxon>Rhodobacterales</taxon>
        <taxon>Paracoccaceae</taxon>
        <taxon>Cognatishimia</taxon>
    </lineage>
</organism>
<keyword evidence="5" id="KW-1185">Reference proteome</keyword>
<evidence type="ECO:0000259" key="3">
    <source>
        <dbReference type="PROSITE" id="PS50222"/>
    </source>
</evidence>
<sequence>MANRSIFALCVLTTFGISQAAFAESHVGGETQPDTGAMSNMTMGDGAAQTGMMSGDMMSMMQNMMKMHASRMGGRGGMMGMMDRDMMAMMMPSGDPQNMRAHMGVKLREFDSDADGALTLEEFETLHMSVVRDRMVDRFQHLDADADGQITQQEMDAAGTRMGDMQTTSDASGSADHHGSDNE</sequence>
<protein>
    <submittedName>
        <fullName evidence="4">EF hand</fullName>
    </submittedName>
</protein>
<dbReference type="OrthoDB" id="5470953at2"/>
<gene>
    <name evidence="4" type="ORF">TA5114_00894</name>
</gene>